<dbReference type="Gene3D" id="3.40.190.10">
    <property type="entry name" value="Periplasmic binding protein-like II"/>
    <property type="match status" value="2"/>
</dbReference>
<evidence type="ECO:0000256" key="2">
    <source>
        <dbReference type="ARBA" id="ARBA00022448"/>
    </source>
</evidence>
<dbReference type="InterPro" id="IPR030678">
    <property type="entry name" value="Peptide/Ni-bd"/>
</dbReference>
<name>A0ABW5WWD1_9STAP</name>
<feature type="domain" description="Solute-binding protein family 5" evidence="5">
    <location>
        <begin position="83"/>
        <end position="473"/>
    </location>
</feature>
<dbReference type="Pfam" id="PF00496">
    <property type="entry name" value="SBP_bac_5"/>
    <property type="match status" value="1"/>
</dbReference>
<evidence type="ECO:0000313" key="7">
    <source>
        <dbReference type="Proteomes" id="UP001597519"/>
    </source>
</evidence>
<dbReference type="PANTHER" id="PTHR30290:SF9">
    <property type="entry name" value="OLIGOPEPTIDE-BINDING PROTEIN APPA"/>
    <property type="match status" value="1"/>
</dbReference>
<feature type="signal peptide" evidence="4">
    <location>
        <begin position="1"/>
        <end position="18"/>
    </location>
</feature>
<feature type="chain" id="PRO_5047227508" evidence="4">
    <location>
        <begin position="19"/>
        <end position="557"/>
    </location>
</feature>
<dbReference type="Proteomes" id="UP001597519">
    <property type="component" value="Unassembled WGS sequence"/>
</dbReference>
<dbReference type="PIRSF" id="PIRSF002741">
    <property type="entry name" value="MppA"/>
    <property type="match status" value="1"/>
</dbReference>
<dbReference type="Gene3D" id="3.10.105.10">
    <property type="entry name" value="Dipeptide-binding Protein, Domain 3"/>
    <property type="match status" value="1"/>
</dbReference>
<protein>
    <submittedName>
        <fullName evidence="6">Glutathione ABC transporter substrate-binding protein</fullName>
    </submittedName>
</protein>
<dbReference type="PANTHER" id="PTHR30290">
    <property type="entry name" value="PERIPLASMIC BINDING COMPONENT OF ABC TRANSPORTER"/>
    <property type="match status" value="1"/>
</dbReference>
<dbReference type="InterPro" id="IPR000914">
    <property type="entry name" value="SBP_5_dom"/>
</dbReference>
<keyword evidence="3 4" id="KW-0732">Signal</keyword>
<evidence type="ECO:0000256" key="4">
    <source>
        <dbReference type="SAM" id="SignalP"/>
    </source>
</evidence>
<reference evidence="7" key="1">
    <citation type="journal article" date="2019" name="Int. J. Syst. Evol. Microbiol.">
        <title>The Global Catalogue of Microorganisms (GCM) 10K type strain sequencing project: providing services to taxonomists for standard genome sequencing and annotation.</title>
        <authorList>
            <consortium name="The Broad Institute Genomics Platform"/>
            <consortium name="The Broad Institute Genome Sequencing Center for Infectious Disease"/>
            <person name="Wu L."/>
            <person name="Ma J."/>
        </authorList>
    </citation>
    <scope>NUCLEOTIDE SEQUENCE [LARGE SCALE GENOMIC DNA]</scope>
    <source>
        <strain evidence="7">KCTC 33575</strain>
    </source>
</reference>
<sequence>MKRYFKWLLLVSVISILAACTDDSNVDEAAEGDSEESGSGGDFVVSTGTDVVSLDPHGNNDLYSDQVRNTIYEGLVTQDENVEIVPLLAEDYEQVDDLTWRFNLRDDVTFHDGSEFNADVVKANLERVIDSAVASPRLNIFEMIAEVNVVDEHTVEIVTEYPFAPMLNHLTHDGGGMISKEVIDEDYENALQSSGHDMTAEEYYELRDEGGEEYEAVADDIAGHIGEVVEVKPVGTNYAKFSSRSPGENTVLERFDEYWGEPMALDTVTFKIITETASRIADLETGNSHMILGFDGSDLGRIEDHPETEPYTLYNIAVEYIGFNTQKEPLDDKRVRQAISHVVDREELLNGVYSGTGRVPTGVVTPELLGHDESLEGYEYDIERAQELMAEAGYEDGFEISILTNDAEQRVNTAVYLQEALQQINIDASVEQLEWAAFLEAAGQGNHDIFIQGHPNATGDPDQSLWGLYHSSMQGNGGNRTFFDNEEVDQLLQEGRETTDEDERTEIYHEVQAILEEEAPMVYIRQAESLNAYRSEDVEGLYINTYNKPDFRGVTLN</sequence>
<dbReference type="CDD" id="cd08499">
    <property type="entry name" value="PBP2_Ylib_like"/>
    <property type="match status" value="1"/>
</dbReference>
<keyword evidence="2" id="KW-0813">Transport</keyword>
<gene>
    <name evidence="6" type="ORF">ACFSX4_07485</name>
</gene>
<evidence type="ECO:0000259" key="5">
    <source>
        <dbReference type="Pfam" id="PF00496"/>
    </source>
</evidence>
<evidence type="ECO:0000256" key="3">
    <source>
        <dbReference type="ARBA" id="ARBA00022729"/>
    </source>
</evidence>
<evidence type="ECO:0000256" key="1">
    <source>
        <dbReference type="ARBA" id="ARBA00005695"/>
    </source>
</evidence>
<accession>A0ABW5WWD1</accession>
<keyword evidence="7" id="KW-1185">Reference proteome</keyword>
<proteinExistence type="inferred from homology"/>
<dbReference type="EMBL" id="JBHUOQ010000001">
    <property type="protein sequence ID" value="MFD2830312.1"/>
    <property type="molecule type" value="Genomic_DNA"/>
</dbReference>
<dbReference type="RefSeq" id="WP_377773121.1">
    <property type="nucleotide sequence ID" value="NZ_JBHUOQ010000001.1"/>
</dbReference>
<organism evidence="6 7">
    <name type="scientific">Corticicoccus populi</name>
    <dbReference type="NCBI Taxonomy" id="1812821"/>
    <lineage>
        <taxon>Bacteria</taxon>
        <taxon>Bacillati</taxon>
        <taxon>Bacillota</taxon>
        <taxon>Bacilli</taxon>
        <taxon>Bacillales</taxon>
        <taxon>Staphylococcaceae</taxon>
        <taxon>Corticicoccus</taxon>
    </lineage>
</organism>
<comment type="caution">
    <text evidence="6">The sequence shown here is derived from an EMBL/GenBank/DDBJ whole genome shotgun (WGS) entry which is preliminary data.</text>
</comment>
<comment type="similarity">
    <text evidence="1">Belongs to the bacterial solute-binding protein 5 family.</text>
</comment>
<evidence type="ECO:0000313" key="6">
    <source>
        <dbReference type="EMBL" id="MFD2830312.1"/>
    </source>
</evidence>
<dbReference type="InterPro" id="IPR039424">
    <property type="entry name" value="SBP_5"/>
</dbReference>
<dbReference type="PROSITE" id="PS51257">
    <property type="entry name" value="PROKAR_LIPOPROTEIN"/>
    <property type="match status" value="1"/>
</dbReference>
<dbReference type="SUPFAM" id="SSF53850">
    <property type="entry name" value="Periplasmic binding protein-like II"/>
    <property type="match status" value="1"/>
</dbReference>